<evidence type="ECO:0000313" key="2">
    <source>
        <dbReference type="Proteomes" id="UP001597526"/>
    </source>
</evidence>
<proteinExistence type="predicted"/>
<dbReference type="Proteomes" id="UP001597526">
    <property type="component" value="Unassembled WGS sequence"/>
</dbReference>
<reference evidence="2" key="1">
    <citation type="journal article" date="2019" name="Int. J. Syst. Evol. Microbiol.">
        <title>The Global Catalogue of Microorganisms (GCM) 10K type strain sequencing project: providing services to taxonomists for standard genome sequencing and annotation.</title>
        <authorList>
            <consortium name="The Broad Institute Genomics Platform"/>
            <consortium name="The Broad Institute Genome Sequencing Center for Infectious Disease"/>
            <person name="Wu L."/>
            <person name="Ma J."/>
        </authorList>
    </citation>
    <scope>NUCLEOTIDE SEQUENCE [LARGE SCALE GENOMIC DNA]</scope>
    <source>
        <strain evidence="2">KCTC 52368</strain>
    </source>
</reference>
<organism evidence="1 2">
    <name type="scientific">Croceitalea marina</name>
    <dbReference type="NCBI Taxonomy" id="1775166"/>
    <lineage>
        <taxon>Bacteria</taxon>
        <taxon>Pseudomonadati</taxon>
        <taxon>Bacteroidota</taxon>
        <taxon>Flavobacteriia</taxon>
        <taxon>Flavobacteriales</taxon>
        <taxon>Flavobacteriaceae</taxon>
        <taxon>Croceitalea</taxon>
    </lineage>
</organism>
<dbReference type="RefSeq" id="WP_377767690.1">
    <property type="nucleotide sequence ID" value="NZ_JBHULB010000070.1"/>
</dbReference>
<accession>A0ABW5N1R7</accession>
<sequence>MTIINRIKYNLLKTSLAIPLKNIQARIQYIRIISFKSDINRKTVYCISPYKTGTTYLAKSFSPKISKHEPLHLASLKCLSNNFDSFFKRRMQYLNLKLECSGFWSAYINELIENEDARDLEYICILRNPSSWVSSVINYWNVRIKMEEYKYPIGNDFFWKMKVGVNLYEFEIGNNTNKNQEIIDKLIQFYMNFTKKTRLLKNLTYVKLEEIDKKLPYIETLLNEPQTPSTQKRFMRKGKHKPFIYNNQSIDLEYELLTAKLIKERELLS</sequence>
<keyword evidence="2" id="KW-1185">Reference proteome</keyword>
<name>A0ABW5N1R7_9FLAO</name>
<evidence type="ECO:0008006" key="3">
    <source>
        <dbReference type="Google" id="ProtNLM"/>
    </source>
</evidence>
<protein>
    <recommendedName>
        <fullName evidence="3">Sulfotransferase domain-containing protein</fullName>
    </recommendedName>
</protein>
<dbReference type="EMBL" id="JBHULB010000070">
    <property type="protein sequence ID" value="MFD2588158.1"/>
    <property type="molecule type" value="Genomic_DNA"/>
</dbReference>
<comment type="caution">
    <text evidence="1">The sequence shown here is derived from an EMBL/GenBank/DDBJ whole genome shotgun (WGS) entry which is preliminary data.</text>
</comment>
<dbReference type="InterPro" id="IPR027417">
    <property type="entry name" value="P-loop_NTPase"/>
</dbReference>
<gene>
    <name evidence="1" type="ORF">ACFSQJ_14535</name>
</gene>
<evidence type="ECO:0000313" key="1">
    <source>
        <dbReference type="EMBL" id="MFD2588158.1"/>
    </source>
</evidence>
<dbReference type="SUPFAM" id="SSF52540">
    <property type="entry name" value="P-loop containing nucleoside triphosphate hydrolases"/>
    <property type="match status" value="1"/>
</dbReference>